<dbReference type="AlphaFoldDB" id="A0A419NFD7"/>
<comment type="caution">
    <text evidence="6">The sequence shown here is derived from an EMBL/GenBank/DDBJ whole genome shotgun (WGS) entry which is preliminary data.</text>
</comment>
<dbReference type="GO" id="GO:0050380">
    <property type="term" value="F:undecaprenyl-diphosphatase activity"/>
    <property type="evidence" value="ECO:0007669"/>
    <property type="project" value="UniProtKB-EC"/>
</dbReference>
<evidence type="ECO:0000256" key="3">
    <source>
        <dbReference type="ARBA" id="ARBA00047594"/>
    </source>
</evidence>
<feature type="transmembrane region" description="Helical" evidence="4">
    <location>
        <begin position="129"/>
        <end position="147"/>
    </location>
</feature>
<evidence type="ECO:0000256" key="2">
    <source>
        <dbReference type="ARBA" id="ARBA00032707"/>
    </source>
</evidence>
<protein>
    <recommendedName>
        <fullName evidence="1">undecaprenyl-diphosphate phosphatase</fullName>
        <ecNumber evidence="1">3.6.1.27</ecNumber>
    </recommendedName>
    <alternativeName>
        <fullName evidence="2">Undecaprenyl pyrophosphate phosphatase</fullName>
    </alternativeName>
</protein>
<evidence type="ECO:0000313" key="7">
    <source>
        <dbReference type="Proteomes" id="UP000284908"/>
    </source>
</evidence>
<dbReference type="Pfam" id="PF01569">
    <property type="entry name" value="PAP2"/>
    <property type="match status" value="1"/>
</dbReference>
<dbReference type="Gene3D" id="1.20.144.10">
    <property type="entry name" value="Phosphatidic acid phosphatase type 2/haloperoxidase"/>
    <property type="match status" value="1"/>
</dbReference>
<name>A0A419NFD7_9GAMM</name>
<evidence type="ECO:0000256" key="1">
    <source>
        <dbReference type="ARBA" id="ARBA00012374"/>
    </source>
</evidence>
<evidence type="ECO:0000259" key="5">
    <source>
        <dbReference type="SMART" id="SM00014"/>
    </source>
</evidence>
<accession>A0A419NFD7</accession>
<keyword evidence="7" id="KW-1185">Reference proteome</keyword>
<dbReference type="SMART" id="SM00014">
    <property type="entry name" value="acidPPc"/>
    <property type="match status" value="1"/>
</dbReference>
<sequence>MEQLNHLVFLWINATPASPEVLIKFAGFLANDLIIIVPLLIAGLWLWGQRENIGQQRVLVSKTAIALLFAMATAKSLSLLFPHARPFVEGFGHTFIQHAPDSSFPSDHGTAIFTFALSFLFWHRLWSGALLMVTAVGIAWSRVYLGVHWPLDMVGGFLVGMLGCLFAQLVWNLFGEQINAMMCRVYRFGFAFPIKKGWVQN</sequence>
<proteinExistence type="predicted"/>
<feature type="domain" description="Phosphatidic acid phosphatase type 2/haloperoxidase" evidence="5">
    <location>
        <begin position="59"/>
        <end position="168"/>
    </location>
</feature>
<reference evidence="6 7" key="1">
    <citation type="submission" date="2018-09" db="EMBL/GenBank/DDBJ databases">
        <authorList>
            <person name="Le Fleche-Mateos A."/>
        </authorList>
    </citation>
    <scope>NUCLEOTIDE SEQUENCE [LARGE SCALE GENOMIC DNA]</scope>
    <source>
        <strain evidence="6 7">DSM 27399</strain>
    </source>
</reference>
<feature type="transmembrane region" description="Helical" evidence="4">
    <location>
        <begin position="25"/>
        <end position="47"/>
    </location>
</feature>
<gene>
    <name evidence="6" type="ORF">D6C13_00990</name>
</gene>
<evidence type="ECO:0000313" key="6">
    <source>
        <dbReference type="EMBL" id="RJT47613.1"/>
    </source>
</evidence>
<dbReference type="GO" id="GO:0005886">
    <property type="term" value="C:plasma membrane"/>
    <property type="evidence" value="ECO:0007669"/>
    <property type="project" value="InterPro"/>
</dbReference>
<dbReference type="InterPro" id="IPR000326">
    <property type="entry name" value="PAP2/HPO"/>
</dbReference>
<dbReference type="Proteomes" id="UP000284908">
    <property type="component" value="Unassembled WGS sequence"/>
</dbReference>
<dbReference type="OrthoDB" id="9801622at2"/>
<keyword evidence="4" id="KW-0472">Membrane</keyword>
<dbReference type="EMBL" id="RAHH01000001">
    <property type="protein sequence ID" value="RJT47613.1"/>
    <property type="molecule type" value="Genomic_DNA"/>
</dbReference>
<dbReference type="SUPFAM" id="SSF48317">
    <property type="entry name" value="Acid phosphatase/Vanadium-dependent haloperoxidase"/>
    <property type="match status" value="1"/>
</dbReference>
<keyword evidence="6" id="KW-0378">Hydrolase</keyword>
<dbReference type="NCBIfam" id="NF008813">
    <property type="entry name" value="PRK11837.1"/>
    <property type="match status" value="1"/>
</dbReference>
<keyword evidence="4" id="KW-0812">Transmembrane</keyword>
<feature type="transmembrane region" description="Helical" evidence="4">
    <location>
        <begin position="153"/>
        <end position="174"/>
    </location>
</feature>
<keyword evidence="4" id="KW-1133">Transmembrane helix</keyword>
<dbReference type="PANTHER" id="PTHR14969">
    <property type="entry name" value="SPHINGOSINE-1-PHOSPHATE PHOSPHOHYDROLASE"/>
    <property type="match status" value="1"/>
</dbReference>
<evidence type="ECO:0000256" key="4">
    <source>
        <dbReference type="SAM" id="Phobius"/>
    </source>
</evidence>
<comment type="catalytic activity">
    <reaction evidence="3">
        <text>di-trans,octa-cis-undecaprenyl diphosphate + H2O = di-trans,octa-cis-undecaprenyl phosphate + phosphate + H(+)</text>
        <dbReference type="Rhea" id="RHEA:28094"/>
        <dbReference type="ChEBI" id="CHEBI:15377"/>
        <dbReference type="ChEBI" id="CHEBI:15378"/>
        <dbReference type="ChEBI" id="CHEBI:43474"/>
        <dbReference type="ChEBI" id="CHEBI:58405"/>
        <dbReference type="ChEBI" id="CHEBI:60392"/>
        <dbReference type="EC" id="3.6.1.27"/>
    </reaction>
</comment>
<organism evidence="6 7">
    <name type="scientific">Rahnella woolbedingensis</name>
    <dbReference type="NCBI Taxonomy" id="1510574"/>
    <lineage>
        <taxon>Bacteria</taxon>
        <taxon>Pseudomonadati</taxon>
        <taxon>Pseudomonadota</taxon>
        <taxon>Gammaproteobacteria</taxon>
        <taxon>Enterobacterales</taxon>
        <taxon>Yersiniaceae</taxon>
        <taxon>Rahnella</taxon>
    </lineage>
</organism>
<dbReference type="RefSeq" id="WP_120130981.1">
    <property type="nucleotide sequence ID" value="NZ_RAHH01000001.1"/>
</dbReference>
<dbReference type="CDD" id="cd03385">
    <property type="entry name" value="PAP2_BcrC_like"/>
    <property type="match status" value="1"/>
</dbReference>
<dbReference type="PANTHER" id="PTHR14969:SF13">
    <property type="entry name" value="AT30094P"/>
    <property type="match status" value="1"/>
</dbReference>
<dbReference type="EC" id="3.6.1.27" evidence="1"/>
<dbReference type="InterPro" id="IPR036938">
    <property type="entry name" value="PAP2/HPO_sf"/>
</dbReference>
<dbReference type="InterPro" id="IPR033879">
    <property type="entry name" value="UPP_Pase"/>
</dbReference>